<dbReference type="PANTHER" id="PTHR10332">
    <property type="entry name" value="EQUILIBRATIVE NUCLEOSIDE TRANSPORTER"/>
    <property type="match status" value="1"/>
</dbReference>
<feature type="transmembrane region" description="Helical" evidence="7">
    <location>
        <begin position="292"/>
        <end position="311"/>
    </location>
</feature>
<dbReference type="GeneID" id="14893400"/>
<feature type="transmembrane region" description="Helical" evidence="7">
    <location>
        <begin position="392"/>
        <end position="417"/>
    </location>
</feature>
<evidence type="ECO:0000256" key="3">
    <source>
        <dbReference type="ARBA" id="ARBA00022448"/>
    </source>
</evidence>
<feature type="transmembrane region" description="Helical" evidence="7">
    <location>
        <begin position="188"/>
        <end position="208"/>
    </location>
</feature>
<keyword evidence="5 7" id="KW-1133">Transmembrane helix</keyword>
<evidence type="ECO:0000313" key="8">
    <source>
        <dbReference type="EMBL" id="ELP94487.1"/>
    </source>
</evidence>
<organism evidence="8 9">
    <name type="scientific">Entamoeba invadens IP1</name>
    <dbReference type="NCBI Taxonomy" id="370355"/>
    <lineage>
        <taxon>Eukaryota</taxon>
        <taxon>Amoebozoa</taxon>
        <taxon>Evosea</taxon>
        <taxon>Archamoebae</taxon>
        <taxon>Mastigamoebida</taxon>
        <taxon>Entamoebidae</taxon>
        <taxon>Entamoeba</taxon>
    </lineage>
</organism>
<keyword evidence="3" id="KW-0813">Transport</keyword>
<feature type="transmembrane region" description="Helical" evidence="7">
    <location>
        <begin position="78"/>
        <end position="101"/>
    </location>
</feature>
<feature type="transmembrane region" description="Helical" evidence="7">
    <location>
        <begin position="253"/>
        <end position="272"/>
    </location>
</feature>
<dbReference type="GO" id="GO:0005886">
    <property type="term" value="C:plasma membrane"/>
    <property type="evidence" value="ECO:0007669"/>
    <property type="project" value="TreeGrafter"/>
</dbReference>
<dbReference type="EMBL" id="KB206215">
    <property type="protein sequence ID" value="ELP94487.1"/>
    <property type="molecule type" value="Genomic_DNA"/>
</dbReference>
<dbReference type="AlphaFoldDB" id="A0A0A1UG73"/>
<keyword evidence="9" id="KW-1185">Reference proteome</keyword>
<evidence type="ECO:0000256" key="6">
    <source>
        <dbReference type="ARBA" id="ARBA00023136"/>
    </source>
</evidence>
<comment type="similarity">
    <text evidence="2">Belongs to the SLC29A/ENT transporter (TC 2.A.57) family.</text>
</comment>
<dbReference type="RefSeq" id="XP_004261258.1">
    <property type="nucleotide sequence ID" value="XM_004261210.1"/>
</dbReference>
<dbReference type="Proteomes" id="UP000014680">
    <property type="component" value="Unassembled WGS sequence"/>
</dbReference>
<proteinExistence type="inferred from homology"/>
<dbReference type="VEuPathDB" id="AmoebaDB:EIN_048200"/>
<feature type="transmembrane region" description="Helical" evidence="7">
    <location>
        <begin position="113"/>
        <end position="135"/>
    </location>
</feature>
<evidence type="ECO:0000313" key="9">
    <source>
        <dbReference type="Proteomes" id="UP000014680"/>
    </source>
</evidence>
<reference evidence="8 9" key="1">
    <citation type="submission" date="2012-10" db="EMBL/GenBank/DDBJ databases">
        <authorList>
            <person name="Zafar N."/>
            <person name="Inman J."/>
            <person name="Hall N."/>
            <person name="Lorenzi H."/>
            <person name="Caler E."/>
        </authorList>
    </citation>
    <scope>NUCLEOTIDE SEQUENCE [LARGE SCALE GENOMIC DNA]</scope>
    <source>
        <strain evidence="8 9">IP1</strain>
    </source>
</reference>
<feature type="transmembrane region" description="Helical" evidence="7">
    <location>
        <begin position="12"/>
        <end position="34"/>
    </location>
</feature>
<feature type="transmembrane region" description="Helical" evidence="7">
    <location>
        <begin position="323"/>
        <end position="344"/>
    </location>
</feature>
<feature type="transmembrane region" description="Helical" evidence="7">
    <location>
        <begin position="356"/>
        <end position="380"/>
    </location>
</feature>
<evidence type="ECO:0000256" key="5">
    <source>
        <dbReference type="ARBA" id="ARBA00022989"/>
    </source>
</evidence>
<protein>
    <recommendedName>
        <fullName evidence="10">Equilibrative nucleoside transporter</fullName>
    </recommendedName>
</protein>
<feature type="transmembrane region" description="Helical" evidence="7">
    <location>
        <begin position="40"/>
        <end position="66"/>
    </location>
</feature>
<dbReference type="InterPro" id="IPR002259">
    <property type="entry name" value="Eqnu_transpt"/>
</dbReference>
<feature type="transmembrane region" description="Helical" evidence="7">
    <location>
        <begin position="147"/>
        <end position="168"/>
    </location>
</feature>
<evidence type="ECO:0000256" key="1">
    <source>
        <dbReference type="ARBA" id="ARBA00004141"/>
    </source>
</evidence>
<evidence type="ECO:0008006" key="10">
    <source>
        <dbReference type="Google" id="ProtNLM"/>
    </source>
</evidence>
<dbReference type="GO" id="GO:0005337">
    <property type="term" value="F:nucleoside transmembrane transporter activity"/>
    <property type="evidence" value="ECO:0007669"/>
    <property type="project" value="InterPro"/>
</dbReference>
<evidence type="ECO:0000256" key="2">
    <source>
        <dbReference type="ARBA" id="ARBA00007965"/>
    </source>
</evidence>
<dbReference type="PANTHER" id="PTHR10332:SF10">
    <property type="entry name" value="EQUILIBRATIVE NUCLEOSIDE TRANSPORTER 4"/>
    <property type="match status" value="1"/>
</dbReference>
<keyword evidence="4 7" id="KW-0812">Transmembrane</keyword>
<gene>
    <name evidence="8" type="ORF">EIN_048200</name>
</gene>
<dbReference type="KEGG" id="eiv:EIN_048200"/>
<evidence type="ECO:0000256" key="4">
    <source>
        <dbReference type="ARBA" id="ARBA00022692"/>
    </source>
</evidence>
<accession>A0A0A1UG73</accession>
<keyword evidence="6 7" id="KW-0472">Membrane</keyword>
<comment type="subcellular location">
    <subcellularLocation>
        <location evidence="1">Membrane</location>
        <topology evidence="1">Multi-pass membrane protein</topology>
    </subcellularLocation>
</comment>
<evidence type="ECO:0000256" key="7">
    <source>
        <dbReference type="SAM" id="Phobius"/>
    </source>
</evidence>
<name>A0A0A1UG73_ENTIV</name>
<sequence length="423" mass="47100">MFGNVCLSPFTNGITMVSCFLFGVCYIGLYNSLIHADVGFMVGIFELIDGIGGVTFAIVFVVLSFTPNFPFYYRTLGLVNQVLNLVLSALYVILSCCLRLNSDEKYNESYGLYLLPVAIINCILPATNFVVFFNLSYSLSALHTTCYITGMAFSGVISSFLSLLISQLVTKDSSTGSIENDLSFLTPLIILVISAVTLVLTIINFYGFHDVANFLVSQKIVHTTDYLILNDNEKPTNYPVLRMFWGILTEMKFSLLSLTFIFFTTLSLYPHFLNAVEHLYLKLQSSENEEYFMLISICSLLFAIGDTLGRLLEIFQKIPTQKFVFFCSIGYLLISYFVTLPMYFIVNTLNTDVAVYVEYATFVVAFVLGAIQGFLMACSIEHSSSNVEPRLSVALVCLAIYIGVFSGVIVQISLGYIDTNLIA</sequence>